<feature type="transmembrane region" description="Helical" evidence="1">
    <location>
        <begin position="72"/>
        <end position="88"/>
    </location>
</feature>
<name>A0A517YUC1_9BACT</name>
<evidence type="ECO:0000256" key="1">
    <source>
        <dbReference type="SAM" id="Phobius"/>
    </source>
</evidence>
<evidence type="ECO:0000313" key="2">
    <source>
        <dbReference type="EMBL" id="QDU33844.1"/>
    </source>
</evidence>
<keyword evidence="1" id="KW-1133">Transmembrane helix</keyword>
<keyword evidence="1" id="KW-0812">Transmembrane</keyword>
<dbReference type="AlphaFoldDB" id="A0A517YUC1"/>
<feature type="transmembrane region" description="Helical" evidence="1">
    <location>
        <begin position="47"/>
        <end position="65"/>
    </location>
</feature>
<dbReference type="OrthoDB" id="277440at2"/>
<dbReference type="Proteomes" id="UP000317369">
    <property type="component" value="Chromosome"/>
</dbReference>
<feature type="transmembrane region" description="Helical" evidence="1">
    <location>
        <begin position="177"/>
        <end position="199"/>
    </location>
</feature>
<dbReference type="EMBL" id="CP036425">
    <property type="protein sequence ID" value="QDU33844.1"/>
    <property type="molecule type" value="Genomic_DNA"/>
</dbReference>
<feature type="transmembrane region" description="Helical" evidence="1">
    <location>
        <begin position="211"/>
        <end position="231"/>
    </location>
</feature>
<proteinExistence type="predicted"/>
<dbReference type="KEGG" id="pcor:KS4_19020"/>
<feature type="transmembrane region" description="Helical" evidence="1">
    <location>
        <begin position="119"/>
        <end position="140"/>
    </location>
</feature>
<reference evidence="2 3" key="1">
    <citation type="submission" date="2019-02" db="EMBL/GenBank/DDBJ databases">
        <title>Deep-cultivation of Planctomycetes and their phenomic and genomic characterization uncovers novel biology.</title>
        <authorList>
            <person name="Wiegand S."/>
            <person name="Jogler M."/>
            <person name="Boedeker C."/>
            <person name="Pinto D."/>
            <person name="Vollmers J."/>
            <person name="Rivas-Marin E."/>
            <person name="Kohn T."/>
            <person name="Peeters S.H."/>
            <person name="Heuer A."/>
            <person name="Rast P."/>
            <person name="Oberbeckmann S."/>
            <person name="Bunk B."/>
            <person name="Jeske O."/>
            <person name="Meyerdierks A."/>
            <person name="Storesund J.E."/>
            <person name="Kallscheuer N."/>
            <person name="Luecker S."/>
            <person name="Lage O.M."/>
            <person name="Pohl T."/>
            <person name="Merkel B.J."/>
            <person name="Hornburger P."/>
            <person name="Mueller R.-W."/>
            <person name="Bruemmer F."/>
            <person name="Labrenz M."/>
            <person name="Spormann A.M."/>
            <person name="Op den Camp H."/>
            <person name="Overmann J."/>
            <person name="Amann R."/>
            <person name="Jetten M.S.M."/>
            <person name="Mascher T."/>
            <person name="Medema M.H."/>
            <person name="Devos D.P."/>
            <person name="Kaster A.-K."/>
            <person name="Ovreas L."/>
            <person name="Rohde M."/>
            <person name="Galperin M.Y."/>
            <person name="Jogler C."/>
        </authorList>
    </citation>
    <scope>NUCLEOTIDE SEQUENCE [LARGE SCALE GENOMIC DNA]</scope>
    <source>
        <strain evidence="2 3">KS4</strain>
    </source>
</reference>
<accession>A0A517YUC1</accession>
<protein>
    <recommendedName>
        <fullName evidence="4">DUF4203 domain-containing protein</fullName>
    </recommendedName>
</protein>
<keyword evidence="1" id="KW-0472">Membrane</keyword>
<evidence type="ECO:0000313" key="3">
    <source>
        <dbReference type="Proteomes" id="UP000317369"/>
    </source>
</evidence>
<feature type="transmembrane region" description="Helical" evidence="1">
    <location>
        <begin position="94"/>
        <end position="112"/>
    </location>
</feature>
<keyword evidence="3" id="KW-1185">Reference proteome</keyword>
<dbReference type="RefSeq" id="WP_145077216.1">
    <property type="nucleotide sequence ID" value="NZ_CP036425.1"/>
</dbReference>
<feature type="transmembrane region" description="Helical" evidence="1">
    <location>
        <begin position="152"/>
        <end position="172"/>
    </location>
</feature>
<gene>
    <name evidence="2" type="ORF">KS4_19020</name>
</gene>
<sequence>MLSIIAQAQESASPIRDLFESVIGMFSSGAPLAQPDVLVENLKTLSTVWAAIFIIVGLLCLFNGYKFYKTTTIMLALLMGLFAGYWLGKKIEAPFIVGGCLGLLLATVAYPLMKYAVAVFGGLAGAFIGGNLWAGFAHALNKGASMGVPVDAYWIGALIGLIVCGMLAFILFKLSVVLFTSVSGSTIAVLGVLALLLSIPQLSDTVSEGLTANQLVVPLLVFVPATIGLIMQEVWTKGDKPAEA</sequence>
<evidence type="ECO:0008006" key="4">
    <source>
        <dbReference type="Google" id="ProtNLM"/>
    </source>
</evidence>
<organism evidence="2 3">
    <name type="scientific">Poriferisphaera corsica</name>
    <dbReference type="NCBI Taxonomy" id="2528020"/>
    <lineage>
        <taxon>Bacteria</taxon>
        <taxon>Pseudomonadati</taxon>
        <taxon>Planctomycetota</taxon>
        <taxon>Phycisphaerae</taxon>
        <taxon>Phycisphaerales</taxon>
        <taxon>Phycisphaeraceae</taxon>
        <taxon>Poriferisphaera</taxon>
    </lineage>
</organism>